<evidence type="ECO:0000313" key="4">
    <source>
        <dbReference type="Proteomes" id="UP000435112"/>
    </source>
</evidence>
<dbReference type="Pfam" id="PF04991">
    <property type="entry name" value="LicD"/>
    <property type="match status" value="1"/>
</dbReference>
<dbReference type="OrthoDB" id="161703at2759"/>
<evidence type="ECO:0000259" key="2">
    <source>
        <dbReference type="Pfam" id="PF04991"/>
    </source>
</evidence>
<reference evidence="3 4" key="1">
    <citation type="submission" date="2018-09" db="EMBL/GenBank/DDBJ databases">
        <title>Genomic investigation of the strawberry pathogen Phytophthora fragariae indicates pathogenicity is determined by transcriptional variation in three key races.</title>
        <authorList>
            <person name="Adams T.M."/>
            <person name="Armitage A.D."/>
            <person name="Sobczyk M.K."/>
            <person name="Bates H.J."/>
            <person name="Dunwell J.M."/>
            <person name="Nellist C.F."/>
            <person name="Harrison R.J."/>
        </authorList>
    </citation>
    <scope>NUCLEOTIDE SEQUENCE [LARGE SCALE GENOMIC DNA]</scope>
    <source>
        <strain evidence="3 4">SCRP324</strain>
    </source>
</reference>
<feature type="domain" description="LicD/FKTN/FKRP nucleotidyltransferase" evidence="2">
    <location>
        <begin position="394"/>
        <end position="472"/>
    </location>
</feature>
<proteinExistence type="predicted"/>
<dbReference type="AlphaFoldDB" id="A0A6A3MQL5"/>
<dbReference type="PANTHER" id="PTHR43404:SF1">
    <property type="entry name" value="MNN4P"/>
    <property type="match status" value="1"/>
</dbReference>
<sequence length="561" mass="63506">MSDDILDDMSLSDDDMLDSLADDMLMEMAEEEVQPAAPAVPPSWARGAVTTPSAASAPPNMPDLGQMMSQMMPMMSQMFGGKGGANPMFGGSANSLQQPPVSWQELVRRHVPAGEQEDWLTTIDRDATKLRVASAAQMLAKSHSRSYRTKPSAMPNVYMQVGTMLANMLNEAVRSSQLEHNRQWQELRDGLVSQLAQTGMSQVYEDKFKDMLRQRVANDPDYLAEKDSERYRNITEALADILPLTSCTCGLVAGRKSSSSGYVFRTSRSSVCALSLHFSIPAAACRHGELWSVIMQWFWAVWRPALRRGVSRWSVAALAALFLSSLCWWQLSELAEMDHALVRGLPSGIRSYWCVELEGHIDSHYYRPEACVTARKRTESITELVRIFSAMLDKRDVDYWVDSGTLLGQFRTQSVIPWDDDADFGMTMEGYEKLRDNHWTVPDGYELQVYDSKIHRARDRDWNIPARLVDKTYGFYVDVFVFVESEANGAEMLGTHPSSCWHACSKCLQIDRYAKLLLIPRYYVFPLLSCPFAGFRVLCPARRTLYLEHLYGPDFRIPLRT</sequence>
<dbReference type="Proteomes" id="UP000435112">
    <property type="component" value="Unassembled WGS sequence"/>
</dbReference>
<dbReference type="EMBL" id="QXFU01000512">
    <property type="protein sequence ID" value="KAE9031758.1"/>
    <property type="molecule type" value="Genomic_DNA"/>
</dbReference>
<dbReference type="InterPro" id="IPR052942">
    <property type="entry name" value="LPS_cholinephosphotransferase"/>
</dbReference>
<evidence type="ECO:0000256" key="1">
    <source>
        <dbReference type="SAM" id="MobiDB-lite"/>
    </source>
</evidence>
<gene>
    <name evidence="3" type="ORF">PR002_g9535</name>
</gene>
<dbReference type="InterPro" id="IPR007074">
    <property type="entry name" value="LicD/FKTN/FKRP_NTP_transf"/>
</dbReference>
<protein>
    <recommendedName>
        <fullName evidence="2">LicD/FKTN/FKRP nucleotidyltransferase domain-containing protein</fullName>
    </recommendedName>
</protein>
<comment type="caution">
    <text evidence="3">The sequence shown here is derived from an EMBL/GenBank/DDBJ whole genome shotgun (WGS) entry which is preliminary data.</text>
</comment>
<evidence type="ECO:0000313" key="3">
    <source>
        <dbReference type="EMBL" id="KAE9031758.1"/>
    </source>
</evidence>
<feature type="region of interest" description="Disordered" evidence="1">
    <location>
        <begin position="37"/>
        <end position="59"/>
    </location>
</feature>
<dbReference type="PANTHER" id="PTHR43404">
    <property type="entry name" value="LIPOPOLYSACCHARIDE CHOLINEPHOSPHOTRANSFERASE LICD"/>
    <property type="match status" value="1"/>
</dbReference>
<name>A0A6A3MQL5_9STRA</name>
<accession>A0A6A3MQL5</accession>
<organism evidence="3 4">
    <name type="scientific">Phytophthora rubi</name>
    <dbReference type="NCBI Taxonomy" id="129364"/>
    <lineage>
        <taxon>Eukaryota</taxon>
        <taxon>Sar</taxon>
        <taxon>Stramenopiles</taxon>
        <taxon>Oomycota</taxon>
        <taxon>Peronosporomycetes</taxon>
        <taxon>Peronosporales</taxon>
        <taxon>Peronosporaceae</taxon>
        <taxon>Phytophthora</taxon>
    </lineage>
</organism>
<dbReference type="GO" id="GO:0009100">
    <property type="term" value="P:glycoprotein metabolic process"/>
    <property type="evidence" value="ECO:0007669"/>
    <property type="project" value="UniProtKB-ARBA"/>
</dbReference>